<feature type="transmembrane region" description="Helical" evidence="1">
    <location>
        <begin position="129"/>
        <end position="151"/>
    </location>
</feature>
<sequence>MSPTNERFQKVKEAVKDFFNTNNQEKLKEFFLKNTYSLEEMQQVVQEVQKEQGRAFSYQMLDELMQEATDESEIAFFKEAKSKFLVNHETTEEEILMLSKKYPREPTDLSNVTIINKATPKKENKLKKIMTSIGISVLVIIGFLCTMFWLYNLSKNEIKTAKKNADIRQDLVSKELGISVDDFMMNKSTQQTGFIVKTKDNIYFADFKQENTEDAPELMDLRPITMREAGYLQAN</sequence>
<dbReference type="RefSeq" id="WP_061662443.1">
    <property type="nucleotide sequence ID" value="NZ_LOMO01000001.1"/>
</dbReference>
<accession>A0A9X0MJT3</accession>
<reference evidence="2 3" key="1">
    <citation type="submission" date="2015-12" db="EMBL/GenBank/DDBJ databases">
        <title>Bacillus cereus Group isolate.</title>
        <authorList>
            <person name="Kovac J."/>
        </authorList>
    </citation>
    <scope>NUCLEOTIDE SEQUENCE [LARGE SCALE GENOMIC DNA]</scope>
    <source>
        <strain evidence="2 3">FSL K6-0073</strain>
    </source>
</reference>
<dbReference type="AlphaFoldDB" id="A0A9X0MJT3"/>
<keyword evidence="1" id="KW-1133">Transmembrane helix</keyword>
<organism evidence="2 3">
    <name type="scientific">Bacillus cereus</name>
    <dbReference type="NCBI Taxonomy" id="1396"/>
    <lineage>
        <taxon>Bacteria</taxon>
        <taxon>Bacillati</taxon>
        <taxon>Bacillota</taxon>
        <taxon>Bacilli</taxon>
        <taxon>Bacillales</taxon>
        <taxon>Bacillaceae</taxon>
        <taxon>Bacillus</taxon>
        <taxon>Bacillus cereus group</taxon>
    </lineage>
</organism>
<keyword evidence="1" id="KW-0472">Membrane</keyword>
<keyword evidence="1" id="KW-0812">Transmembrane</keyword>
<evidence type="ECO:0000256" key="1">
    <source>
        <dbReference type="SAM" id="Phobius"/>
    </source>
</evidence>
<dbReference type="Proteomes" id="UP000075476">
    <property type="component" value="Unassembled WGS sequence"/>
</dbReference>
<evidence type="ECO:0000313" key="3">
    <source>
        <dbReference type="Proteomes" id="UP000075476"/>
    </source>
</evidence>
<name>A0A9X0MJT3_BACCE</name>
<gene>
    <name evidence="2" type="ORF">AT268_31880</name>
</gene>
<comment type="caution">
    <text evidence="2">The sequence shown here is derived from an EMBL/GenBank/DDBJ whole genome shotgun (WGS) entry which is preliminary data.</text>
</comment>
<protein>
    <submittedName>
        <fullName evidence="2">Uncharacterized protein</fullName>
    </submittedName>
</protein>
<evidence type="ECO:0000313" key="2">
    <source>
        <dbReference type="EMBL" id="KXY51104.1"/>
    </source>
</evidence>
<dbReference type="EMBL" id="LOMO01000001">
    <property type="protein sequence ID" value="KXY51104.1"/>
    <property type="molecule type" value="Genomic_DNA"/>
</dbReference>
<proteinExistence type="predicted"/>